<feature type="signal peptide" evidence="2">
    <location>
        <begin position="1"/>
        <end position="19"/>
    </location>
</feature>
<keyword evidence="2" id="KW-0732">Signal</keyword>
<organism evidence="3 4">
    <name type="scientific">Criibacterium bergeronii</name>
    <dbReference type="NCBI Taxonomy" id="1871336"/>
    <lineage>
        <taxon>Bacteria</taxon>
        <taxon>Bacillati</taxon>
        <taxon>Bacillota</taxon>
        <taxon>Clostridia</taxon>
        <taxon>Peptostreptococcales</taxon>
        <taxon>Filifactoraceae</taxon>
        <taxon>Criibacterium</taxon>
    </lineage>
</organism>
<sequence length="137" mass="14435">MKRKVMALTLALGLSLGLAACGGSKTEAPAKDDKAATEQSAENAQTKDAAATDAKEGEKTEANAEQKTIEATITEKKDMMLVIKDADGKEYPVSISDPKAIEGYDSLAAGDNVEITYTGEMSETDSFNGEIISIVKK</sequence>
<comment type="caution">
    <text evidence="3">The sequence shown here is derived from an EMBL/GenBank/DDBJ whole genome shotgun (WGS) entry which is preliminary data.</text>
</comment>
<evidence type="ECO:0000256" key="2">
    <source>
        <dbReference type="SAM" id="SignalP"/>
    </source>
</evidence>
<accession>A0A552VB93</accession>
<feature type="chain" id="PRO_5038525238" evidence="2">
    <location>
        <begin position="20"/>
        <end position="137"/>
    </location>
</feature>
<feature type="region of interest" description="Disordered" evidence="1">
    <location>
        <begin position="23"/>
        <end position="66"/>
    </location>
</feature>
<evidence type="ECO:0000256" key="1">
    <source>
        <dbReference type="SAM" id="MobiDB-lite"/>
    </source>
</evidence>
<dbReference type="AlphaFoldDB" id="A0A552VB93"/>
<proteinExistence type="predicted"/>
<reference evidence="3 4" key="1">
    <citation type="submission" date="2019-07" db="EMBL/GenBank/DDBJ databases">
        <title>Criibacterium bergeronii gen. nov., sp. nov. isolated from human clinical samples.</title>
        <authorList>
            <person name="Maheux A.F."/>
            <person name="Boudreau D.K."/>
            <person name="Berube E."/>
            <person name="Brodeur S."/>
            <person name="Bernard K.A."/>
            <person name="Abed J.Y."/>
            <person name="Ducrey E."/>
            <person name="Guay E.F."/>
            <person name="Raymond F."/>
            <person name="Corbeil J."/>
            <person name="Domingo M.-C."/>
            <person name="Roy P.H."/>
            <person name="Boissinot M."/>
            <person name="Tocheva E.I."/>
            <person name="Omar R.F."/>
        </authorList>
    </citation>
    <scope>NUCLEOTIDE SEQUENCE [LARGE SCALE GENOMIC DNA]</scope>
    <source>
        <strain evidence="3 4">CCRI-24246</strain>
    </source>
</reference>
<evidence type="ECO:0000313" key="4">
    <source>
        <dbReference type="Proteomes" id="UP000319424"/>
    </source>
</evidence>
<protein>
    <submittedName>
        <fullName evidence="3">DUF1344 domain-containing protein</fullName>
    </submittedName>
</protein>
<feature type="compositionally biased region" description="Basic and acidic residues" evidence="1">
    <location>
        <begin position="53"/>
        <end position="66"/>
    </location>
</feature>
<dbReference type="PROSITE" id="PS51257">
    <property type="entry name" value="PROKAR_LIPOPROTEIN"/>
    <property type="match status" value="1"/>
</dbReference>
<dbReference type="OrthoDB" id="2064680at2"/>
<dbReference type="EMBL" id="VJXW01000004">
    <property type="protein sequence ID" value="TRW27746.1"/>
    <property type="molecule type" value="Genomic_DNA"/>
</dbReference>
<dbReference type="RefSeq" id="WP_144015811.1">
    <property type="nucleotide sequence ID" value="NZ_VJXW01000004.1"/>
</dbReference>
<name>A0A552VB93_9FIRM</name>
<evidence type="ECO:0000313" key="3">
    <source>
        <dbReference type="EMBL" id="TRW27746.1"/>
    </source>
</evidence>
<dbReference type="Proteomes" id="UP000319424">
    <property type="component" value="Unassembled WGS sequence"/>
</dbReference>
<gene>
    <name evidence="3" type="ORF">FL857_04030</name>
</gene>